<dbReference type="Proteomes" id="UP000218615">
    <property type="component" value="Unassembled WGS sequence"/>
</dbReference>
<dbReference type="AlphaFoldDB" id="A0A284VI30"/>
<proteinExistence type="predicted"/>
<evidence type="ECO:0000313" key="1">
    <source>
        <dbReference type="EMBL" id="SNQ58911.1"/>
    </source>
</evidence>
<organism evidence="1 2">
    <name type="scientific">Candidatus Methanoperedens nitratireducens</name>
    <dbReference type="NCBI Taxonomy" id="1392998"/>
    <lineage>
        <taxon>Archaea</taxon>
        <taxon>Methanobacteriati</taxon>
        <taxon>Methanobacteriota</taxon>
        <taxon>Stenosarchaea group</taxon>
        <taxon>Methanomicrobia</taxon>
        <taxon>Methanosarcinales</taxon>
        <taxon>ANME-2 cluster</taxon>
        <taxon>Candidatus Methanoperedentaceae</taxon>
        <taxon>Candidatus Methanoperedens</taxon>
    </lineage>
</organism>
<protein>
    <submittedName>
        <fullName evidence="1">Uncharacterized protein</fullName>
    </submittedName>
</protein>
<keyword evidence="2" id="KW-1185">Reference proteome</keyword>
<gene>
    <name evidence="1" type="ORF">MNV_10039</name>
</gene>
<sequence>MKKEILHYVLKMVVQDFENLATSEQIMKFKKKYSGVNWQKTIEKDLLEHADTAIAMKRWIGNVISFMMEHDIVKKGERYRYS</sequence>
<dbReference type="OrthoDB" id="380102at2157"/>
<accession>A0A284VI30</accession>
<evidence type="ECO:0000313" key="2">
    <source>
        <dbReference type="Proteomes" id="UP000218615"/>
    </source>
</evidence>
<dbReference type="RefSeq" id="WP_096203332.1">
    <property type="nucleotide sequence ID" value="NZ_FZMP01000001.1"/>
</dbReference>
<dbReference type="EMBL" id="FZMP01000001">
    <property type="protein sequence ID" value="SNQ58911.1"/>
    <property type="molecule type" value="Genomic_DNA"/>
</dbReference>
<reference evidence="2" key="1">
    <citation type="submission" date="2017-06" db="EMBL/GenBank/DDBJ databases">
        <authorList>
            <person name="Cremers G."/>
        </authorList>
    </citation>
    <scope>NUCLEOTIDE SEQUENCE [LARGE SCALE GENOMIC DNA]</scope>
</reference>
<name>A0A284VI30_9EURY</name>